<keyword evidence="6" id="KW-0539">Nucleus</keyword>
<dbReference type="FunFam" id="3.10.660.10:FF:000003">
    <property type="entry name" value="DNAJ heat shock N-terminal domain-containing protein-like"/>
    <property type="match status" value="1"/>
</dbReference>
<dbReference type="SUPFAM" id="SSF144217">
    <property type="entry name" value="CSL zinc finger"/>
    <property type="match status" value="1"/>
</dbReference>
<evidence type="ECO:0000256" key="7">
    <source>
        <dbReference type="SAM" id="MobiDB-lite"/>
    </source>
</evidence>
<name>A0ABC8T6R3_9AQUA</name>
<dbReference type="PROSITE" id="PS50076">
    <property type="entry name" value="DNAJ_2"/>
    <property type="match status" value="1"/>
</dbReference>
<evidence type="ECO:0000259" key="9">
    <source>
        <dbReference type="PROSITE" id="PS51074"/>
    </source>
</evidence>
<dbReference type="InterPro" id="IPR036869">
    <property type="entry name" value="J_dom_sf"/>
</dbReference>
<sequence>MLINSSAIHRTHYDILGVKEDASYEAIRLNHRTAILNSHPDKLQKTSETPNPDLEPGDRFVEVQRAWEILSNPRSRAVYDNELRALRQDTVTAEDVCLEDLTVEDSGEILELFYRCQCGDYFSVDSLELGEMGYQLLRNGNKVYLETPSALPASFVLPCGSCSLNIRLLINVDMSLPTNDHS</sequence>
<keyword evidence="4" id="KW-0479">Metal-binding</keyword>
<evidence type="ECO:0000313" key="11">
    <source>
        <dbReference type="Proteomes" id="UP001642360"/>
    </source>
</evidence>
<keyword evidence="11" id="KW-1185">Reference proteome</keyword>
<dbReference type="InterPro" id="IPR001623">
    <property type="entry name" value="DnaJ_domain"/>
</dbReference>
<reference evidence="10 11" key="1">
    <citation type="submission" date="2024-02" db="EMBL/GenBank/DDBJ databases">
        <authorList>
            <person name="Vignale AGUSTIN F."/>
            <person name="Sosa J E."/>
            <person name="Modenutti C."/>
        </authorList>
    </citation>
    <scope>NUCLEOTIDE SEQUENCE [LARGE SCALE GENOMIC DNA]</scope>
</reference>
<dbReference type="PANTHER" id="PTHR21454:SF47">
    <property type="entry name" value="DNAJ HEAT SHOCK N-TERMINAL DOMAIN-CONTAINING PROTEIN"/>
    <property type="match status" value="1"/>
</dbReference>
<dbReference type="AlphaFoldDB" id="A0ABC8T6R3"/>
<dbReference type="GO" id="GO:0005634">
    <property type="term" value="C:nucleus"/>
    <property type="evidence" value="ECO:0007669"/>
    <property type="project" value="UniProtKB-SubCell"/>
</dbReference>
<dbReference type="Pfam" id="PF05207">
    <property type="entry name" value="Zn_ribbon_CSL"/>
    <property type="match status" value="1"/>
</dbReference>
<dbReference type="SMART" id="SM00271">
    <property type="entry name" value="DnaJ"/>
    <property type="match status" value="1"/>
</dbReference>
<feature type="domain" description="J" evidence="8">
    <location>
        <begin position="11"/>
        <end position="83"/>
    </location>
</feature>
<dbReference type="Proteomes" id="UP001642360">
    <property type="component" value="Unassembled WGS sequence"/>
</dbReference>
<gene>
    <name evidence="10" type="ORF">ILEXP_LOCUS32730</name>
</gene>
<dbReference type="GO" id="GO:0005737">
    <property type="term" value="C:cytoplasm"/>
    <property type="evidence" value="ECO:0007669"/>
    <property type="project" value="UniProtKB-SubCell"/>
</dbReference>
<dbReference type="SUPFAM" id="SSF46565">
    <property type="entry name" value="Chaperone J-domain"/>
    <property type="match status" value="1"/>
</dbReference>
<dbReference type="Pfam" id="PF00226">
    <property type="entry name" value="DnaJ"/>
    <property type="match status" value="1"/>
</dbReference>
<protein>
    <recommendedName>
        <fullName evidence="12">DPH4-like protein</fullName>
    </recommendedName>
</protein>
<dbReference type="PANTHER" id="PTHR21454">
    <property type="entry name" value="DPH3 HOMOLOG-RELATED"/>
    <property type="match status" value="1"/>
</dbReference>
<accession>A0ABC8T6R3</accession>
<evidence type="ECO:0000256" key="1">
    <source>
        <dbReference type="ARBA" id="ARBA00004123"/>
    </source>
</evidence>
<comment type="caution">
    <text evidence="10">The sequence shown here is derived from an EMBL/GenBank/DDBJ whole genome shotgun (WGS) entry which is preliminary data.</text>
</comment>
<evidence type="ECO:0000313" key="10">
    <source>
        <dbReference type="EMBL" id="CAK9163680.1"/>
    </source>
</evidence>
<comment type="similarity">
    <text evidence="3">Belongs to the DPH4 family.</text>
</comment>
<dbReference type="InterPro" id="IPR007872">
    <property type="entry name" value="DPH_MB_dom"/>
</dbReference>
<dbReference type="GO" id="GO:0046872">
    <property type="term" value="F:metal ion binding"/>
    <property type="evidence" value="ECO:0007669"/>
    <property type="project" value="UniProtKB-KW"/>
</dbReference>
<dbReference type="PROSITE" id="PS51074">
    <property type="entry name" value="DPH_MB"/>
    <property type="match status" value="1"/>
</dbReference>
<dbReference type="CDD" id="cd06257">
    <property type="entry name" value="DnaJ"/>
    <property type="match status" value="1"/>
</dbReference>
<dbReference type="EMBL" id="CAUOFW020004059">
    <property type="protein sequence ID" value="CAK9163680.1"/>
    <property type="molecule type" value="Genomic_DNA"/>
</dbReference>
<dbReference type="PRINTS" id="PR00625">
    <property type="entry name" value="JDOMAIN"/>
</dbReference>
<dbReference type="InterPro" id="IPR036671">
    <property type="entry name" value="DPH_MB_sf"/>
</dbReference>
<evidence type="ECO:0000256" key="2">
    <source>
        <dbReference type="ARBA" id="ARBA00004496"/>
    </source>
</evidence>
<organism evidence="10 11">
    <name type="scientific">Ilex paraguariensis</name>
    <name type="common">yerba mate</name>
    <dbReference type="NCBI Taxonomy" id="185542"/>
    <lineage>
        <taxon>Eukaryota</taxon>
        <taxon>Viridiplantae</taxon>
        <taxon>Streptophyta</taxon>
        <taxon>Embryophyta</taxon>
        <taxon>Tracheophyta</taxon>
        <taxon>Spermatophyta</taxon>
        <taxon>Magnoliopsida</taxon>
        <taxon>eudicotyledons</taxon>
        <taxon>Gunneridae</taxon>
        <taxon>Pentapetalae</taxon>
        <taxon>asterids</taxon>
        <taxon>campanulids</taxon>
        <taxon>Aquifoliales</taxon>
        <taxon>Aquifoliaceae</taxon>
        <taxon>Ilex</taxon>
    </lineage>
</organism>
<comment type="subcellular location">
    <subcellularLocation>
        <location evidence="2">Cytoplasm</location>
    </subcellularLocation>
    <subcellularLocation>
        <location evidence="1">Nucleus</location>
    </subcellularLocation>
</comment>
<dbReference type="Gene3D" id="1.10.287.110">
    <property type="entry name" value="DnaJ domain"/>
    <property type="match status" value="1"/>
</dbReference>
<proteinExistence type="inferred from homology"/>
<keyword evidence="5" id="KW-0408">Iron</keyword>
<dbReference type="InterPro" id="IPR018253">
    <property type="entry name" value="DnaJ_domain_CS"/>
</dbReference>
<evidence type="ECO:0000256" key="3">
    <source>
        <dbReference type="ARBA" id="ARBA00006169"/>
    </source>
</evidence>
<evidence type="ECO:0000259" key="8">
    <source>
        <dbReference type="PROSITE" id="PS50076"/>
    </source>
</evidence>
<dbReference type="PROSITE" id="PS00636">
    <property type="entry name" value="DNAJ_1"/>
    <property type="match status" value="1"/>
</dbReference>
<evidence type="ECO:0000256" key="5">
    <source>
        <dbReference type="ARBA" id="ARBA00023004"/>
    </source>
</evidence>
<evidence type="ECO:0000256" key="6">
    <source>
        <dbReference type="ARBA" id="ARBA00023242"/>
    </source>
</evidence>
<evidence type="ECO:0000256" key="4">
    <source>
        <dbReference type="ARBA" id="ARBA00022723"/>
    </source>
</evidence>
<dbReference type="Gene3D" id="3.10.660.10">
    <property type="entry name" value="DPH Zinc finger"/>
    <property type="match status" value="1"/>
</dbReference>
<feature type="domain" description="DPH-type MB" evidence="9">
    <location>
        <begin position="92"/>
        <end position="171"/>
    </location>
</feature>
<dbReference type="InterPro" id="IPR044248">
    <property type="entry name" value="DPH3/4-like"/>
</dbReference>
<evidence type="ECO:0008006" key="12">
    <source>
        <dbReference type="Google" id="ProtNLM"/>
    </source>
</evidence>
<feature type="region of interest" description="Disordered" evidence="7">
    <location>
        <begin position="38"/>
        <end position="57"/>
    </location>
</feature>